<dbReference type="Pfam" id="PF04319">
    <property type="entry name" value="NifZ"/>
    <property type="match status" value="1"/>
</dbReference>
<organism evidence="3 4">
    <name type="scientific">Neiella marina</name>
    <dbReference type="NCBI Taxonomy" id="508461"/>
    <lineage>
        <taxon>Bacteria</taxon>
        <taxon>Pseudomonadati</taxon>
        <taxon>Pseudomonadota</taxon>
        <taxon>Gammaproteobacteria</taxon>
        <taxon>Alteromonadales</taxon>
        <taxon>Echinimonadaceae</taxon>
        <taxon>Neiella</taxon>
    </lineage>
</organism>
<gene>
    <name evidence="3" type="ORF">GCM10011369_28890</name>
</gene>
<comment type="caution">
    <text evidence="3">The sequence shown here is derived from an EMBL/GenBank/DDBJ whole genome shotgun (WGS) entry which is preliminary data.</text>
</comment>
<dbReference type="Proteomes" id="UP000619743">
    <property type="component" value="Unassembled WGS sequence"/>
</dbReference>
<dbReference type="GO" id="GO:0009399">
    <property type="term" value="P:nitrogen fixation"/>
    <property type="evidence" value="ECO:0007669"/>
    <property type="project" value="InterPro"/>
</dbReference>
<comment type="similarity">
    <text evidence="1">Belongs to the NifZ family.</text>
</comment>
<evidence type="ECO:0000313" key="4">
    <source>
        <dbReference type="Proteomes" id="UP000619743"/>
    </source>
</evidence>
<keyword evidence="2" id="KW-0535">Nitrogen fixation</keyword>
<dbReference type="EMBL" id="BMDX01000017">
    <property type="protein sequence ID" value="GGA85073.1"/>
    <property type="molecule type" value="Genomic_DNA"/>
</dbReference>
<dbReference type="RefSeq" id="WP_158100621.1">
    <property type="nucleotide sequence ID" value="NZ_BMDX01000017.1"/>
</dbReference>
<evidence type="ECO:0000256" key="2">
    <source>
        <dbReference type="ARBA" id="ARBA00023231"/>
    </source>
</evidence>
<evidence type="ECO:0000256" key="1">
    <source>
        <dbReference type="ARBA" id="ARBA00008027"/>
    </source>
</evidence>
<dbReference type="OrthoDB" id="9801083at2"/>
<accession>A0A8J2U810</accession>
<evidence type="ECO:0000313" key="3">
    <source>
        <dbReference type="EMBL" id="GGA85073.1"/>
    </source>
</evidence>
<dbReference type="InterPro" id="IPR007415">
    <property type="entry name" value="Nitrogenase_MoFe_mat_NifZ"/>
</dbReference>
<dbReference type="AlphaFoldDB" id="A0A8J2U810"/>
<reference evidence="4" key="1">
    <citation type="journal article" date="2019" name="Int. J. Syst. Evol. Microbiol.">
        <title>The Global Catalogue of Microorganisms (GCM) 10K type strain sequencing project: providing services to taxonomists for standard genome sequencing and annotation.</title>
        <authorList>
            <consortium name="The Broad Institute Genomics Platform"/>
            <consortium name="The Broad Institute Genome Sequencing Center for Infectious Disease"/>
            <person name="Wu L."/>
            <person name="Ma J."/>
        </authorList>
    </citation>
    <scope>NUCLEOTIDE SEQUENCE [LARGE SCALE GENOMIC DNA]</scope>
    <source>
        <strain evidence="4">CGMCC 1.10130</strain>
    </source>
</reference>
<protein>
    <recommendedName>
        <fullName evidence="5">Nitrogen fixation protein NifZ</fullName>
    </recommendedName>
</protein>
<keyword evidence="4" id="KW-1185">Reference proteome</keyword>
<name>A0A8J2U810_9GAMM</name>
<sequence>MIDAKYAYGTKVRVICNVRNDGSFPGKMKGDLLVRRGTTGYVQQAGLHLQENVIYQVHFIEHNLIIGCKETELIDAAEPWVDNEFEYGDRAQLTLTLASQGITLVEAGTIVSVLAVERDDPTDIHYRIQCGQLDVSVPARALTAINHNAKELVDDDYAA</sequence>
<proteinExistence type="inferred from homology"/>
<evidence type="ECO:0008006" key="5">
    <source>
        <dbReference type="Google" id="ProtNLM"/>
    </source>
</evidence>